<reference evidence="2" key="1">
    <citation type="journal article" date="2015" name="Proc. Natl. Acad. Sci. U.S.A.">
        <title>Networks of energetic and metabolic interactions define dynamics in microbial communities.</title>
        <authorList>
            <person name="Embree M."/>
            <person name="Liu J.K."/>
            <person name="Al-Bassam M.M."/>
            <person name="Zengler K."/>
        </authorList>
    </citation>
    <scope>NUCLEOTIDE SEQUENCE</scope>
</reference>
<dbReference type="PROSITE" id="PS51725">
    <property type="entry name" value="ABM"/>
    <property type="match status" value="1"/>
</dbReference>
<proteinExistence type="predicted"/>
<gene>
    <name evidence="2" type="ORF">ASZ90_003868</name>
</gene>
<evidence type="ECO:0000259" key="1">
    <source>
        <dbReference type="PROSITE" id="PS51725"/>
    </source>
</evidence>
<organism evidence="2">
    <name type="scientific">hydrocarbon metagenome</name>
    <dbReference type="NCBI Taxonomy" id="938273"/>
    <lineage>
        <taxon>unclassified sequences</taxon>
        <taxon>metagenomes</taxon>
        <taxon>ecological metagenomes</taxon>
    </lineage>
</organism>
<comment type="caution">
    <text evidence="2">The sequence shown here is derived from an EMBL/GenBank/DDBJ whole genome shotgun (WGS) entry which is preliminary data.</text>
</comment>
<dbReference type="Gene3D" id="3.30.70.100">
    <property type="match status" value="1"/>
</dbReference>
<dbReference type="InterPro" id="IPR011008">
    <property type="entry name" value="Dimeric_a/b-barrel"/>
</dbReference>
<accession>A0A0W8FZK4</accession>
<dbReference type="EMBL" id="LNQE01000491">
    <property type="protein sequence ID" value="KUG26294.1"/>
    <property type="molecule type" value="Genomic_DNA"/>
</dbReference>
<feature type="domain" description="ABM" evidence="1">
    <location>
        <begin position="4"/>
        <end position="93"/>
    </location>
</feature>
<protein>
    <recommendedName>
        <fullName evidence="1">ABM domain-containing protein</fullName>
    </recommendedName>
</protein>
<dbReference type="PANTHER" id="PTHR33336:SF3">
    <property type="entry name" value="ABM DOMAIN-CONTAINING PROTEIN"/>
    <property type="match status" value="1"/>
</dbReference>
<dbReference type="SUPFAM" id="SSF54909">
    <property type="entry name" value="Dimeric alpha+beta barrel"/>
    <property type="match status" value="1"/>
</dbReference>
<name>A0A0W8FZK4_9ZZZZ</name>
<dbReference type="InterPro" id="IPR050744">
    <property type="entry name" value="AI-2_Isomerase_LsrG"/>
</dbReference>
<dbReference type="GO" id="GO:0003824">
    <property type="term" value="F:catalytic activity"/>
    <property type="evidence" value="ECO:0007669"/>
    <property type="project" value="TreeGrafter"/>
</dbReference>
<dbReference type="Pfam" id="PF03992">
    <property type="entry name" value="ABM"/>
    <property type="match status" value="1"/>
</dbReference>
<evidence type="ECO:0000313" key="2">
    <source>
        <dbReference type="EMBL" id="KUG26294.1"/>
    </source>
</evidence>
<dbReference type="PANTHER" id="PTHR33336">
    <property type="entry name" value="QUINOL MONOOXYGENASE YGIN-RELATED"/>
    <property type="match status" value="1"/>
</dbReference>
<sequence length="94" mass="11224">MPYITIIAKFKLLNNPEIVKNELLHLAESTRKEKGCVDYTFYIDNEDPATLMLYENWESEEDLKAHMEADHFVECFKKIERMFELEVHKLTELV</sequence>
<dbReference type="AlphaFoldDB" id="A0A0W8FZK4"/>
<dbReference type="InterPro" id="IPR007138">
    <property type="entry name" value="ABM_dom"/>
</dbReference>